<feature type="compositionally biased region" description="Low complexity" evidence="1">
    <location>
        <begin position="72"/>
        <end position="136"/>
    </location>
</feature>
<dbReference type="AlphaFoldDB" id="A0A9P9K0E5"/>
<proteinExistence type="predicted"/>
<organism evidence="3 4">
    <name type="scientific">Fusarium redolens</name>
    <dbReference type="NCBI Taxonomy" id="48865"/>
    <lineage>
        <taxon>Eukaryota</taxon>
        <taxon>Fungi</taxon>
        <taxon>Dikarya</taxon>
        <taxon>Ascomycota</taxon>
        <taxon>Pezizomycotina</taxon>
        <taxon>Sordariomycetes</taxon>
        <taxon>Hypocreomycetidae</taxon>
        <taxon>Hypocreales</taxon>
        <taxon>Nectriaceae</taxon>
        <taxon>Fusarium</taxon>
        <taxon>Fusarium redolens species complex</taxon>
    </lineage>
</organism>
<feature type="region of interest" description="Disordered" evidence="1">
    <location>
        <begin position="72"/>
        <end position="157"/>
    </location>
</feature>
<dbReference type="EMBL" id="JAGMUX010000011">
    <property type="protein sequence ID" value="KAH7244527.1"/>
    <property type="molecule type" value="Genomic_DNA"/>
</dbReference>
<keyword evidence="2" id="KW-0732">Signal</keyword>
<comment type="caution">
    <text evidence="3">The sequence shown here is derived from an EMBL/GenBank/DDBJ whole genome shotgun (WGS) entry which is preliminary data.</text>
</comment>
<name>A0A9P9K0E5_FUSRE</name>
<evidence type="ECO:0000313" key="3">
    <source>
        <dbReference type="EMBL" id="KAH7244527.1"/>
    </source>
</evidence>
<evidence type="ECO:0000256" key="1">
    <source>
        <dbReference type="SAM" id="MobiDB-lite"/>
    </source>
</evidence>
<dbReference type="RefSeq" id="XP_046047750.1">
    <property type="nucleotide sequence ID" value="XM_046188049.1"/>
</dbReference>
<dbReference type="Proteomes" id="UP000720189">
    <property type="component" value="Unassembled WGS sequence"/>
</dbReference>
<feature type="chain" id="PRO_5040399943" description="CBM-cenC domain-containing protein" evidence="2">
    <location>
        <begin position="22"/>
        <end position="303"/>
    </location>
</feature>
<dbReference type="OrthoDB" id="5105155at2759"/>
<accession>A0A9P9K0E5</accession>
<evidence type="ECO:0008006" key="5">
    <source>
        <dbReference type="Google" id="ProtNLM"/>
    </source>
</evidence>
<keyword evidence="4" id="KW-1185">Reference proteome</keyword>
<feature type="signal peptide" evidence="2">
    <location>
        <begin position="1"/>
        <end position="21"/>
    </location>
</feature>
<evidence type="ECO:0000313" key="4">
    <source>
        <dbReference type="Proteomes" id="UP000720189"/>
    </source>
</evidence>
<gene>
    <name evidence="3" type="ORF">BKA55DRAFT_515963</name>
</gene>
<evidence type="ECO:0000256" key="2">
    <source>
        <dbReference type="SAM" id="SignalP"/>
    </source>
</evidence>
<feature type="compositionally biased region" description="Low complexity" evidence="1">
    <location>
        <begin position="28"/>
        <end position="39"/>
    </location>
</feature>
<dbReference type="Gene3D" id="2.60.120.260">
    <property type="entry name" value="Galactose-binding domain-like"/>
    <property type="match status" value="1"/>
</dbReference>
<dbReference type="GeneID" id="70218003"/>
<sequence>MKATRLSLTFVLLALCGNGHAGPCKPKSSSTALDATSSTEVSTATDASSVAESSTTYLSSIISESIASTATATSDSQLSSSTELPTSSITTETATATTSVAELSSSVETLTTSNTAEATTSDAPTTTTTTEESAPSGLFLNPSFDEPNGDGDFDGSPWTLEDAVSPISVRINSDLAHTGSHSAYWSITSAAQAGTVKQTVSLEQSKLYTLSYWWYVDEDQQPQNLGDCYITIEQRSTDGLTATFPEFLALATPLPLKTWTKRDFLFNSVNISPAIMVFSVSCVTSAGSGLKVAIDDIQLSAQA</sequence>
<feature type="region of interest" description="Disordered" evidence="1">
    <location>
        <begin position="22"/>
        <end position="49"/>
    </location>
</feature>
<feature type="compositionally biased region" description="Polar residues" evidence="1">
    <location>
        <begin position="40"/>
        <end position="49"/>
    </location>
</feature>
<protein>
    <recommendedName>
        <fullName evidence="5">CBM-cenC domain-containing protein</fullName>
    </recommendedName>
</protein>
<reference evidence="3" key="1">
    <citation type="journal article" date="2021" name="Nat. Commun.">
        <title>Genetic determinants of endophytism in the Arabidopsis root mycobiome.</title>
        <authorList>
            <person name="Mesny F."/>
            <person name="Miyauchi S."/>
            <person name="Thiergart T."/>
            <person name="Pickel B."/>
            <person name="Atanasova L."/>
            <person name="Karlsson M."/>
            <person name="Huettel B."/>
            <person name="Barry K.W."/>
            <person name="Haridas S."/>
            <person name="Chen C."/>
            <person name="Bauer D."/>
            <person name="Andreopoulos W."/>
            <person name="Pangilinan J."/>
            <person name="LaButti K."/>
            <person name="Riley R."/>
            <person name="Lipzen A."/>
            <person name="Clum A."/>
            <person name="Drula E."/>
            <person name="Henrissat B."/>
            <person name="Kohler A."/>
            <person name="Grigoriev I.V."/>
            <person name="Martin F.M."/>
            <person name="Hacquard S."/>
        </authorList>
    </citation>
    <scope>NUCLEOTIDE SEQUENCE</scope>
    <source>
        <strain evidence="3">MPI-CAGE-AT-0023</strain>
    </source>
</reference>